<comment type="caution">
    <text evidence="2">The sequence shown here is derived from an EMBL/GenBank/DDBJ whole genome shotgun (WGS) entry which is preliminary data.</text>
</comment>
<keyword evidence="2" id="KW-0489">Methyltransferase</keyword>
<dbReference type="Pfam" id="PF08241">
    <property type="entry name" value="Methyltransf_11"/>
    <property type="match status" value="1"/>
</dbReference>
<reference evidence="2" key="1">
    <citation type="submission" date="2023-01" db="EMBL/GenBank/DDBJ databases">
        <title>Draft genome sequence of Nocardiopsis sp. LSu2-4 isolated from halophytes.</title>
        <authorList>
            <person name="Duangmal K."/>
            <person name="Chantavorakit T."/>
        </authorList>
    </citation>
    <scope>NUCLEOTIDE SEQUENCE</scope>
    <source>
        <strain evidence="2">LSu2-4</strain>
    </source>
</reference>
<name>A0ABT4TPH4_9ACTN</name>
<dbReference type="InterPro" id="IPR050508">
    <property type="entry name" value="Methyltransf_Superfamily"/>
</dbReference>
<accession>A0ABT4TPH4</accession>
<dbReference type="GO" id="GO:0008168">
    <property type="term" value="F:methyltransferase activity"/>
    <property type="evidence" value="ECO:0007669"/>
    <property type="project" value="UniProtKB-KW"/>
</dbReference>
<evidence type="ECO:0000259" key="1">
    <source>
        <dbReference type="Pfam" id="PF08241"/>
    </source>
</evidence>
<dbReference type="Proteomes" id="UP001165685">
    <property type="component" value="Unassembled WGS sequence"/>
</dbReference>
<sequence>MEPITPWTADRPVRSPFARPYGLSGRIAGRVMLWTERAGKRHLLDLLDVRPGERVLEVGYGPGALVRALTGTRAERICGVDPSPEMRRQAVKRNRASVGAGRVDLRQGTAGDTGFRDAAFDCVVSVNNVALWPDLEAGMRELHRVAGDGGRVLVSWHGGTAPSLIGRGLVLPEDVLRRIGAAMRDRFTSVERCELSEFTVFAARK</sequence>
<gene>
    <name evidence="2" type="ORF">O4U47_18645</name>
</gene>
<keyword evidence="3" id="KW-1185">Reference proteome</keyword>
<proteinExistence type="predicted"/>
<dbReference type="InterPro" id="IPR029063">
    <property type="entry name" value="SAM-dependent_MTases_sf"/>
</dbReference>
<protein>
    <submittedName>
        <fullName evidence="2">Methyltransferase domain-containing protein</fullName>
    </submittedName>
</protein>
<organism evidence="2 3">
    <name type="scientific">Nocardiopsis suaedae</name>
    <dbReference type="NCBI Taxonomy" id="3018444"/>
    <lineage>
        <taxon>Bacteria</taxon>
        <taxon>Bacillati</taxon>
        <taxon>Actinomycetota</taxon>
        <taxon>Actinomycetes</taxon>
        <taxon>Streptosporangiales</taxon>
        <taxon>Nocardiopsidaceae</taxon>
        <taxon>Nocardiopsis</taxon>
    </lineage>
</organism>
<dbReference type="EMBL" id="JAQFWP010000036">
    <property type="protein sequence ID" value="MDA2806536.1"/>
    <property type="molecule type" value="Genomic_DNA"/>
</dbReference>
<evidence type="ECO:0000313" key="3">
    <source>
        <dbReference type="Proteomes" id="UP001165685"/>
    </source>
</evidence>
<dbReference type="PANTHER" id="PTHR42912">
    <property type="entry name" value="METHYLTRANSFERASE"/>
    <property type="match status" value="1"/>
</dbReference>
<dbReference type="GO" id="GO:0032259">
    <property type="term" value="P:methylation"/>
    <property type="evidence" value="ECO:0007669"/>
    <property type="project" value="UniProtKB-KW"/>
</dbReference>
<dbReference type="InterPro" id="IPR013216">
    <property type="entry name" value="Methyltransf_11"/>
</dbReference>
<evidence type="ECO:0000313" key="2">
    <source>
        <dbReference type="EMBL" id="MDA2806536.1"/>
    </source>
</evidence>
<dbReference type="SUPFAM" id="SSF53335">
    <property type="entry name" value="S-adenosyl-L-methionine-dependent methyltransferases"/>
    <property type="match status" value="1"/>
</dbReference>
<keyword evidence="2" id="KW-0808">Transferase</keyword>
<feature type="domain" description="Methyltransferase type 11" evidence="1">
    <location>
        <begin position="56"/>
        <end position="153"/>
    </location>
</feature>
<dbReference type="CDD" id="cd02440">
    <property type="entry name" value="AdoMet_MTases"/>
    <property type="match status" value="1"/>
</dbReference>
<dbReference type="Gene3D" id="3.40.50.150">
    <property type="entry name" value="Vaccinia Virus protein VP39"/>
    <property type="match status" value="1"/>
</dbReference>
<dbReference type="RefSeq" id="WP_270679174.1">
    <property type="nucleotide sequence ID" value="NZ_JAQFWP010000036.1"/>
</dbReference>